<dbReference type="OrthoDB" id="7592571at2"/>
<reference evidence="1 2" key="1">
    <citation type="submission" date="2016-10" db="EMBL/GenBank/DDBJ databases">
        <authorList>
            <person name="de Groot N.N."/>
        </authorList>
    </citation>
    <scope>NUCLEOTIDE SEQUENCE [LARGE SCALE GENOMIC DNA]</scope>
    <source>
        <strain evidence="1 2">A52C2</strain>
    </source>
</reference>
<evidence type="ECO:0000313" key="1">
    <source>
        <dbReference type="EMBL" id="SEQ09973.1"/>
    </source>
</evidence>
<dbReference type="AlphaFoldDB" id="A0A1H9DAX8"/>
<keyword evidence="2" id="KW-1185">Reference proteome</keyword>
<proteinExistence type="predicted"/>
<dbReference type="Proteomes" id="UP000199647">
    <property type="component" value="Unassembled WGS sequence"/>
</dbReference>
<protein>
    <submittedName>
        <fullName evidence="1">Uncharacterized protein</fullName>
    </submittedName>
</protein>
<accession>A0A1H9DAX8</accession>
<name>A0A1H9DAX8_9HYPH</name>
<dbReference type="RefSeq" id="WP_092495540.1">
    <property type="nucleotide sequence ID" value="NZ_FOFG01000002.1"/>
</dbReference>
<dbReference type="STRING" id="1855383.SAMN05216548_102390"/>
<gene>
    <name evidence="1" type="ORF">SAMN05216548_102390</name>
</gene>
<organism evidence="1 2">
    <name type="scientific">Faunimonas pinastri</name>
    <dbReference type="NCBI Taxonomy" id="1855383"/>
    <lineage>
        <taxon>Bacteria</taxon>
        <taxon>Pseudomonadati</taxon>
        <taxon>Pseudomonadota</taxon>
        <taxon>Alphaproteobacteria</taxon>
        <taxon>Hyphomicrobiales</taxon>
        <taxon>Afifellaceae</taxon>
        <taxon>Faunimonas</taxon>
    </lineage>
</organism>
<sequence>MLVYGDLSWDEDTREKLGDLRQRLYALGLEEPGILRHQHLVALLIETGELAQGLADHAMSDDGEDRRSEAADLALAAAQGLAEAMRCSWDSGFAHRGVLPAARFSRLAEMDLPASIHVKLGEGHAFYALYPEAYCLSAAELRGERVRVIGIRSIGAGLSAVVAAAAGAPLPVTVRPGGHPFQRELTLSPELRRSLLAGPEACFAIVDEGPGLSGSSFGSVADFLEDHGVAPERTVFFPSHSGELGPQASDRHRERWSRAKRLTTDFRQLCLNGADPAHDLAGWVRDLTGEAVAPLEEISGGGWRHHSYAGEAAWPPAHAHQERLKFLLRSASGTWLLKFSGLGREGERAFDVARAMQEAGFGPEVAGFRHGFVVSRWLDDARPLADAGIARPALIRHINRYLGWRARHLTAPSSPGASLEALVEMTNHNAAETFGTAPRLQLPADDLAALEARVFRVQTDNRLQPWEWLVTPDGRVLKTDGSDHCRAHDLVGCQDIAWDVAGAAIEFDMSEAETESVIAQVEGADGRPVDRDLLRLLRPCYLAFQTGSYAMAAGALSGWPEEQVRLERRRVFYAGRLLASLNRSV</sequence>
<evidence type="ECO:0000313" key="2">
    <source>
        <dbReference type="Proteomes" id="UP000199647"/>
    </source>
</evidence>
<dbReference type="EMBL" id="FOFG01000002">
    <property type="protein sequence ID" value="SEQ09973.1"/>
    <property type="molecule type" value="Genomic_DNA"/>
</dbReference>